<comment type="caution">
    <text evidence="1">The sequence shown here is derived from an EMBL/GenBank/DDBJ whole genome shotgun (WGS) entry which is preliminary data.</text>
</comment>
<reference evidence="1" key="1">
    <citation type="submission" date="2022-10" db="EMBL/GenBank/DDBJ databases">
        <title>Novel sulphate-reducing endosymbionts in the free-living metamonad Anaeramoeba.</title>
        <authorList>
            <person name="Jerlstrom-Hultqvist J."/>
            <person name="Cepicka I."/>
            <person name="Gallot-Lavallee L."/>
            <person name="Salas-Leiva D."/>
            <person name="Curtis B.A."/>
            <person name="Zahonova K."/>
            <person name="Pipaliya S."/>
            <person name="Dacks J."/>
            <person name="Roger A.J."/>
        </authorList>
    </citation>
    <scope>NUCLEOTIDE SEQUENCE</scope>
    <source>
        <strain evidence="1">BMAN</strain>
    </source>
</reference>
<organism evidence="1 2">
    <name type="scientific">Anaeramoeba ignava</name>
    <name type="common">Anaerobic marine amoeba</name>
    <dbReference type="NCBI Taxonomy" id="1746090"/>
    <lineage>
        <taxon>Eukaryota</taxon>
        <taxon>Metamonada</taxon>
        <taxon>Anaeramoebidae</taxon>
        <taxon>Anaeramoeba</taxon>
    </lineage>
</organism>
<sequence>MIIEETNQMKNDLHSNKIEYEIMILNSMPIISPQQIIEWINEFKQISFFANFQLQENLQKNGIKNIPESELPKLKITESHLFYADYNFSIFDDSLKLFLKNKTIQKFGSKKNKKFEKEWLLDYFDIILTALNTSINLACGIESFTSIINDSIFNQFSKSLVLKNITSSFDSNSQIQNINQVKILLVWLEMRLETKRILQIKAEKISLKHTKNISSFQKTDLLLKKMKKLHRSQKRFRKILLDVSSQAFLLFIKNLYLEKN</sequence>
<dbReference type="AlphaFoldDB" id="A0A9Q0LBJ6"/>
<keyword evidence="2" id="KW-1185">Reference proteome</keyword>
<name>A0A9Q0LBJ6_ANAIG</name>
<proteinExistence type="predicted"/>
<accession>A0A9Q0LBJ6</accession>
<evidence type="ECO:0000313" key="2">
    <source>
        <dbReference type="Proteomes" id="UP001149090"/>
    </source>
</evidence>
<dbReference type="EMBL" id="JAPDFW010000111">
    <property type="protein sequence ID" value="KAJ5068925.1"/>
    <property type="molecule type" value="Genomic_DNA"/>
</dbReference>
<evidence type="ECO:0000313" key="1">
    <source>
        <dbReference type="EMBL" id="KAJ5068925.1"/>
    </source>
</evidence>
<protein>
    <submittedName>
        <fullName evidence="1">Uncharacterized protein</fullName>
    </submittedName>
</protein>
<gene>
    <name evidence="1" type="ORF">M0811_12097</name>
</gene>
<dbReference type="Proteomes" id="UP001149090">
    <property type="component" value="Unassembled WGS sequence"/>
</dbReference>